<feature type="transmembrane region" description="Helical" evidence="5">
    <location>
        <begin position="177"/>
        <end position="196"/>
    </location>
</feature>
<evidence type="ECO:0000313" key="8">
    <source>
        <dbReference type="Proteomes" id="UP001629953"/>
    </source>
</evidence>
<feature type="transmembrane region" description="Helical" evidence="5">
    <location>
        <begin position="31"/>
        <end position="49"/>
    </location>
</feature>
<accession>A0ABW9G7D6</accession>
<feature type="transmembrane region" description="Helical" evidence="5">
    <location>
        <begin position="88"/>
        <end position="109"/>
    </location>
</feature>
<organism evidence="7 8">
    <name type="scientific">Celerinatantimonas yamalensis</name>
    <dbReference type="NCBI Taxonomy" id="559956"/>
    <lineage>
        <taxon>Bacteria</taxon>
        <taxon>Pseudomonadati</taxon>
        <taxon>Pseudomonadota</taxon>
        <taxon>Gammaproteobacteria</taxon>
        <taxon>Celerinatantimonadaceae</taxon>
        <taxon>Celerinatantimonas</taxon>
    </lineage>
</organism>
<reference evidence="7 8" key="1">
    <citation type="journal article" date="2013" name="Int. J. Syst. Evol. Microbiol.">
        <title>Celerinatantimonas yamalensis sp. nov., a cold-adapted diazotrophic bacterium from a cold permafrost brine.</title>
        <authorList>
            <person name="Shcherbakova V."/>
            <person name="Chuvilskaya N."/>
            <person name="Rivkina E."/>
            <person name="Demidov N."/>
            <person name="Uchaeva V."/>
            <person name="Suetin S."/>
            <person name="Suzina N."/>
            <person name="Gilichinsky D."/>
        </authorList>
    </citation>
    <scope>NUCLEOTIDE SEQUENCE [LARGE SCALE GENOMIC DNA]</scope>
    <source>
        <strain evidence="7 8">C7</strain>
    </source>
</reference>
<dbReference type="Pfam" id="PF00892">
    <property type="entry name" value="EamA"/>
    <property type="match status" value="2"/>
</dbReference>
<feature type="transmembrane region" description="Helical" evidence="5">
    <location>
        <begin position="146"/>
        <end position="165"/>
    </location>
</feature>
<feature type="transmembrane region" description="Helical" evidence="5">
    <location>
        <begin position="240"/>
        <end position="258"/>
    </location>
</feature>
<evidence type="ECO:0000256" key="2">
    <source>
        <dbReference type="ARBA" id="ARBA00022692"/>
    </source>
</evidence>
<keyword evidence="3 5" id="KW-1133">Transmembrane helix</keyword>
<dbReference type="InterPro" id="IPR050638">
    <property type="entry name" value="AA-Vitamin_Transporters"/>
</dbReference>
<name>A0ABW9G7D6_9GAMM</name>
<dbReference type="Proteomes" id="UP001629953">
    <property type="component" value="Unassembled WGS sequence"/>
</dbReference>
<dbReference type="RefSeq" id="WP_408623629.1">
    <property type="nucleotide sequence ID" value="NZ_JBEQCT010000004.1"/>
</dbReference>
<dbReference type="PANTHER" id="PTHR32322:SF9">
    <property type="entry name" value="AMINO-ACID METABOLITE EFFLUX PUMP-RELATED"/>
    <property type="match status" value="1"/>
</dbReference>
<dbReference type="InterPro" id="IPR000620">
    <property type="entry name" value="EamA_dom"/>
</dbReference>
<comment type="caution">
    <text evidence="7">The sequence shown here is derived from an EMBL/GenBank/DDBJ whole genome shotgun (WGS) entry which is preliminary data.</text>
</comment>
<feature type="transmembrane region" description="Helical" evidence="5">
    <location>
        <begin position="116"/>
        <end position="134"/>
    </location>
</feature>
<evidence type="ECO:0000256" key="1">
    <source>
        <dbReference type="ARBA" id="ARBA00004141"/>
    </source>
</evidence>
<dbReference type="SUPFAM" id="SSF103481">
    <property type="entry name" value="Multidrug resistance efflux transporter EmrE"/>
    <property type="match status" value="2"/>
</dbReference>
<dbReference type="InterPro" id="IPR037185">
    <property type="entry name" value="EmrE-like"/>
</dbReference>
<feature type="transmembrane region" description="Helical" evidence="5">
    <location>
        <begin position="208"/>
        <end position="233"/>
    </location>
</feature>
<comment type="subcellular location">
    <subcellularLocation>
        <location evidence="1">Membrane</location>
        <topology evidence="1">Multi-pass membrane protein</topology>
    </subcellularLocation>
</comment>
<evidence type="ECO:0000256" key="5">
    <source>
        <dbReference type="SAM" id="Phobius"/>
    </source>
</evidence>
<evidence type="ECO:0000259" key="6">
    <source>
        <dbReference type="Pfam" id="PF00892"/>
    </source>
</evidence>
<gene>
    <name evidence="7" type="ORF">ABUE30_10030</name>
</gene>
<protein>
    <submittedName>
        <fullName evidence="7">EamA family transporter</fullName>
    </submittedName>
</protein>
<feature type="transmembrane region" description="Helical" evidence="5">
    <location>
        <begin position="264"/>
        <end position="282"/>
    </location>
</feature>
<evidence type="ECO:0000256" key="3">
    <source>
        <dbReference type="ARBA" id="ARBA00022989"/>
    </source>
</evidence>
<feature type="domain" description="EamA" evidence="6">
    <location>
        <begin position="147"/>
        <end position="278"/>
    </location>
</feature>
<proteinExistence type="predicted"/>
<feature type="transmembrane region" description="Helical" evidence="5">
    <location>
        <begin position="61"/>
        <end position="82"/>
    </location>
</feature>
<evidence type="ECO:0000256" key="4">
    <source>
        <dbReference type="ARBA" id="ARBA00023136"/>
    </source>
</evidence>
<feature type="domain" description="EamA" evidence="6">
    <location>
        <begin position="3"/>
        <end position="133"/>
    </location>
</feature>
<evidence type="ECO:0000313" key="7">
    <source>
        <dbReference type="EMBL" id="MFM2485397.1"/>
    </source>
</evidence>
<keyword evidence="2 5" id="KW-0812">Transmembrane</keyword>
<dbReference type="EMBL" id="JBEQCT010000004">
    <property type="protein sequence ID" value="MFM2485397.1"/>
    <property type="molecule type" value="Genomic_DNA"/>
</dbReference>
<keyword evidence="8" id="KW-1185">Reference proteome</keyword>
<keyword evidence="4 5" id="KW-0472">Membrane</keyword>
<dbReference type="PANTHER" id="PTHR32322">
    <property type="entry name" value="INNER MEMBRANE TRANSPORTER"/>
    <property type="match status" value="1"/>
</dbReference>
<sequence length="295" mass="31807">MKKYLYLVAIGLLWGAQFVFMRQAVATIPDVWVAAGRALTGAATLWLLCKLLRLRGNVRDWPIYALIALVDAAVPFLLLAWAQQQVDSSISAVIMGMIPLLTLLFAPLVIGESLTLVAFISVLIGFAGIWVLFAPQLMGISTGLPIWPLLAILASAGCYAMGMLLVKRLTRESPLLVARNILSASALQLLVVALIASPEIPTVSLPALNSLLMLGVLSTGLGYFVFMALIALSGPTFASMSNYLVPVIGFLLGGWLLAERPPQSTLWALSLILLAVALNQWGQYRQKHDRDSVPT</sequence>